<name>A0A077R222_9BASI</name>
<protein>
    <submittedName>
        <fullName evidence="2">Related to protein involved in intramitochondrial protein sorting</fullName>
    </submittedName>
</protein>
<dbReference type="GO" id="GO:0005758">
    <property type="term" value="C:mitochondrial intermembrane space"/>
    <property type="evidence" value="ECO:0007669"/>
    <property type="project" value="InterPro"/>
</dbReference>
<dbReference type="InterPro" id="IPR037365">
    <property type="entry name" value="Slowmo/Ups"/>
</dbReference>
<dbReference type="Pfam" id="PF04707">
    <property type="entry name" value="PRELI"/>
    <property type="match status" value="1"/>
</dbReference>
<dbReference type="AlphaFoldDB" id="A0A077R222"/>
<proteinExistence type="predicted"/>
<dbReference type="EMBL" id="HG529551">
    <property type="protein sequence ID" value="CDI52843.1"/>
    <property type="molecule type" value="Genomic_DNA"/>
</dbReference>
<organism evidence="2">
    <name type="scientific">Melanopsichium pennsylvanicum 4</name>
    <dbReference type="NCBI Taxonomy" id="1398559"/>
    <lineage>
        <taxon>Eukaryota</taxon>
        <taxon>Fungi</taxon>
        <taxon>Dikarya</taxon>
        <taxon>Basidiomycota</taxon>
        <taxon>Ustilaginomycotina</taxon>
        <taxon>Ustilaginomycetes</taxon>
        <taxon>Ustilaginales</taxon>
        <taxon>Ustilaginaceae</taxon>
        <taxon>Melanopsichium</taxon>
    </lineage>
</organism>
<dbReference type="PANTHER" id="PTHR11158">
    <property type="entry name" value="MSF1/PX19 RELATED"/>
    <property type="match status" value="1"/>
</dbReference>
<accession>A0A077R222</accession>
<feature type="domain" description="PRELI/MSF1" evidence="1">
    <location>
        <begin position="2"/>
        <end position="191"/>
    </location>
</feature>
<evidence type="ECO:0000313" key="2">
    <source>
        <dbReference type="EMBL" id="CDI52843.1"/>
    </source>
</evidence>
<dbReference type="InterPro" id="IPR006797">
    <property type="entry name" value="PRELI/MSF1_dom"/>
</dbReference>
<evidence type="ECO:0000259" key="1">
    <source>
        <dbReference type="PROSITE" id="PS50904"/>
    </source>
</evidence>
<dbReference type="PROSITE" id="PS50904">
    <property type="entry name" value="PRELI_MSF1"/>
    <property type="match status" value="1"/>
</dbReference>
<sequence length="192" mass="21532">MPKTFTQTQEFAHPWHQTANAVWNKYPNPHADHVVSVDTLSFTFDPTTATLRTERIIGVRQGAPGWLMRLTGASEDTYVREVVMINPFSKQFRMSSTNLSLTQYMLVKEYITYTPRSSEQDQIKKFHNSNPTAENTVFSQTADISCTGFTGILSSAARKVEEWSHSRFGDNAGKGRAGLQSVLDAMYSTANP</sequence>
<reference evidence="2" key="1">
    <citation type="journal article" date="2014" name="Genome Biol. Evol.">
        <title>Gene Loss Rather Than Gene Gain Is Associated with a Host Jump from Monocots to Dicots in the Smut Fungus Melanopsichium pennsylvanicum.</title>
        <authorList>
            <person name="Sharma R."/>
            <person name="Mishra B."/>
            <person name="Runge F."/>
            <person name="Thines M."/>
        </authorList>
    </citation>
    <scope>NUCLEOTIDE SEQUENCE</scope>
    <source>
        <strain evidence="2">4</strain>
    </source>
</reference>